<dbReference type="InterPro" id="IPR025588">
    <property type="entry name" value="YcxB-like_C"/>
</dbReference>
<comment type="caution">
    <text evidence="3">The sequence shown here is derived from an EMBL/GenBank/DDBJ whole genome shotgun (WGS) entry which is preliminary data.</text>
</comment>
<keyword evidence="1" id="KW-1133">Transmembrane helix</keyword>
<keyword evidence="1" id="KW-0472">Membrane</keyword>
<name>A0A6P1ZLB9_9BACT</name>
<evidence type="ECO:0000313" key="3">
    <source>
        <dbReference type="EMBL" id="TVM34986.1"/>
    </source>
</evidence>
<reference evidence="3 4" key="1">
    <citation type="submission" date="2018-06" db="EMBL/GenBank/DDBJ databases">
        <title>Complete genome of Desulfovibrio marinus P48SEP.</title>
        <authorList>
            <person name="Crispim J.S."/>
            <person name="Vidigal P.M.P."/>
            <person name="Silva L.C.F."/>
            <person name="Araujo L.C."/>
            <person name="Laguardia C.N."/>
            <person name="Dias R.S."/>
            <person name="Sousa M.P."/>
            <person name="Paula S.O."/>
            <person name="Silva C."/>
        </authorList>
    </citation>
    <scope>NUCLEOTIDE SEQUENCE [LARGE SCALE GENOMIC DNA]</scope>
    <source>
        <strain evidence="3 4">P48SEP</strain>
    </source>
</reference>
<evidence type="ECO:0000256" key="1">
    <source>
        <dbReference type="SAM" id="Phobius"/>
    </source>
</evidence>
<evidence type="ECO:0000313" key="4">
    <source>
        <dbReference type="Proteomes" id="UP000434052"/>
    </source>
</evidence>
<dbReference type="AlphaFoldDB" id="A0A6P1ZLB9"/>
<feature type="transmembrane region" description="Helical" evidence="1">
    <location>
        <begin position="62"/>
        <end position="85"/>
    </location>
</feature>
<evidence type="ECO:0000259" key="2">
    <source>
        <dbReference type="Pfam" id="PF14317"/>
    </source>
</evidence>
<keyword evidence="1" id="KW-0812">Transmembrane</keyword>
<accession>A0A6P1ZLB9</accession>
<dbReference type="Proteomes" id="UP000434052">
    <property type="component" value="Unassembled WGS sequence"/>
</dbReference>
<dbReference type="Pfam" id="PF14317">
    <property type="entry name" value="YcxB"/>
    <property type="match status" value="1"/>
</dbReference>
<protein>
    <recommendedName>
        <fullName evidence="2">YcxB-like C-terminal domain-containing protein</fullName>
    </recommendedName>
</protein>
<feature type="transmembrane region" description="Helical" evidence="1">
    <location>
        <begin position="39"/>
        <end position="56"/>
    </location>
</feature>
<gene>
    <name evidence="3" type="ORF">DQK91_06135</name>
</gene>
<sequence length="176" mass="19501">MPSTLAYEITTADFLEFQKEIMKRVRAEATGVARSRSNFLAFIALVMVILALLISLPEYIAINLTSIGVALVLLLLLVLPLTVYFQRRIAAMSLPHRDGIVLGPKKMQLDARGVTIQTRGYAVKHTWDAVLDVMETKNLFILRLDTLVGEIIPKEALETCADPEVARALILKRGAV</sequence>
<dbReference type="EMBL" id="QMIF01000003">
    <property type="protein sequence ID" value="TVM34986.1"/>
    <property type="molecule type" value="Genomic_DNA"/>
</dbReference>
<organism evidence="3 4">
    <name type="scientific">Oceanidesulfovibrio marinus</name>
    <dbReference type="NCBI Taxonomy" id="370038"/>
    <lineage>
        <taxon>Bacteria</taxon>
        <taxon>Pseudomonadati</taxon>
        <taxon>Thermodesulfobacteriota</taxon>
        <taxon>Desulfovibrionia</taxon>
        <taxon>Desulfovibrionales</taxon>
        <taxon>Desulfovibrionaceae</taxon>
        <taxon>Oceanidesulfovibrio</taxon>
    </lineage>
</organism>
<dbReference type="RefSeq" id="WP_144234535.1">
    <property type="nucleotide sequence ID" value="NZ_QMIF01000003.1"/>
</dbReference>
<proteinExistence type="predicted"/>
<feature type="domain" description="YcxB-like C-terminal" evidence="2">
    <location>
        <begin position="109"/>
        <end position="160"/>
    </location>
</feature>